<dbReference type="Pfam" id="PF01059">
    <property type="entry name" value="Oxidored_q5_N"/>
    <property type="match status" value="1"/>
</dbReference>
<dbReference type="eggNOG" id="COG1008">
    <property type="taxonomic scope" value="Bacteria"/>
</dbReference>
<evidence type="ECO:0000256" key="6">
    <source>
        <dbReference type="ARBA" id="ARBA00023027"/>
    </source>
</evidence>
<dbReference type="GO" id="GO:0008137">
    <property type="term" value="F:NADH dehydrogenase (ubiquinone) activity"/>
    <property type="evidence" value="ECO:0007669"/>
    <property type="project" value="InterPro"/>
</dbReference>
<dbReference type="KEGG" id="hoh:Hoch_1929"/>
<keyword evidence="3 8" id="KW-0812">Transmembrane</keyword>
<dbReference type="EMBL" id="CP001804">
    <property type="protein sequence ID" value="ACY14476.1"/>
    <property type="molecule type" value="Genomic_DNA"/>
</dbReference>
<feature type="transmembrane region" description="Helical" evidence="10">
    <location>
        <begin position="6"/>
        <end position="24"/>
    </location>
</feature>
<dbReference type="GO" id="GO:0015990">
    <property type="term" value="P:electron transport coupled proton transport"/>
    <property type="evidence" value="ECO:0007669"/>
    <property type="project" value="TreeGrafter"/>
</dbReference>
<feature type="transmembrane region" description="Helical" evidence="10">
    <location>
        <begin position="368"/>
        <end position="391"/>
    </location>
</feature>
<feature type="domain" description="NADH:quinone oxidoreductase/Mrp antiporter transmembrane" evidence="11">
    <location>
        <begin position="131"/>
        <end position="413"/>
    </location>
</feature>
<dbReference type="PANTHER" id="PTHR43507">
    <property type="entry name" value="NADH-UBIQUINONE OXIDOREDUCTASE CHAIN 4"/>
    <property type="match status" value="1"/>
</dbReference>
<accession>D0LZ06</accession>
<evidence type="ECO:0000256" key="4">
    <source>
        <dbReference type="ARBA" id="ARBA00022967"/>
    </source>
</evidence>
<keyword evidence="5 10" id="KW-1133">Transmembrane helix</keyword>
<feature type="transmembrane region" description="Helical" evidence="10">
    <location>
        <begin position="84"/>
        <end position="102"/>
    </location>
</feature>
<evidence type="ECO:0000313" key="13">
    <source>
        <dbReference type="EMBL" id="ACY14476.1"/>
    </source>
</evidence>
<evidence type="ECO:0000256" key="9">
    <source>
        <dbReference type="SAM" id="MobiDB-lite"/>
    </source>
</evidence>
<feature type="transmembrane region" description="Helical" evidence="10">
    <location>
        <begin position="31"/>
        <end position="54"/>
    </location>
</feature>
<dbReference type="InterPro" id="IPR010227">
    <property type="entry name" value="NADH_Q_OxRdtase_chainM/4"/>
</dbReference>
<feature type="transmembrane region" description="Helical" evidence="10">
    <location>
        <begin position="114"/>
        <end position="132"/>
    </location>
</feature>
<feature type="compositionally biased region" description="Basic and acidic residues" evidence="9">
    <location>
        <begin position="573"/>
        <end position="585"/>
    </location>
</feature>
<dbReference type="GO" id="GO:0003954">
    <property type="term" value="F:NADH dehydrogenase activity"/>
    <property type="evidence" value="ECO:0007669"/>
    <property type="project" value="TreeGrafter"/>
</dbReference>
<dbReference type="OrthoDB" id="9805769at2"/>
<feature type="transmembrane region" description="Helical" evidence="10">
    <location>
        <begin position="464"/>
        <end position="485"/>
    </location>
</feature>
<dbReference type="InterPro" id="IPR001750">
    <property type="entry name" value="ND/Mrp_TM"/>
</dbReference>
<dbReference type="Proteomes" id="UP000001880">
    <property type="component" value="Chromosome"/>
</dbReference>
<keyword evidence="13" id="KW-0560">Oxidoreductase</keyword>
<feature type="transmembrane region" description="Helical" evidence="10">
    <location>
        <begin position="138"/>
        <end position="155"/>
    </location>
</feature>
<dbReference type="GO" id="GO:0012505">
    <property type="term" value="C:endomembrane system"/>
    <property type="evidence" value="ECO:0007669"/>
    <property type="project" value="UniProtKB-SubCell"/>
</dbReference>
<dbReference type="RefSeq" id="WP_012827084.1">
    <property type="nucleotide sequence ID" value="NC_013440.1"/>
</dbReference>
<feature type="transmembrane region" description="Helical" evidence="10">
    <location>
        <begin position="281"/>
        <end position="300"/>
    </location>
</feature>
<dbReference type="GO" id="GO:0048039">
    <property type="term" value="F:ubiquinone binding"/>
    <property type="evidence" value="ECO:0007669"/>
    <property type="project" value="TreeGrafter"/>
</dbReference>
<dbReference type="PRINTS" id="PR01437">
    <property type="entry name" value="NUOXDRDTASE4"/>
</dbReference>
<keyword evidence="14" id="KW-1185">Reference proteome</keyword>
<dbReference type="Pfam" id="PF00361">
    <property type="entry name" value="Proton_antipo_M"/>
    <property type="match status" value="1"/>
</dbReference>
<feature type="transmembrane region" description="Helical" evidence="10">
    <location>
        <begin position="422"/>
        <end position="444"/>
    </location>
</feature>
<keyword evidence="4" id="KW-1278">Translocase</keyword>
<dbReference type="GO" id="GO:0042773">
    <property type="term" value="P:ATP synthesis coupled electron transport"/>
    <property type="evidence" value="ECO:0007669"/>
    <property type="project" value="InterPro"/>
</dbReference>
<feature type="transmembrane region" description="Helical" evidence="10">
    <location>
        <begin position="212"/>
        <end position="237"/>
    </location>
</feature>
<evidence type="ECO:0000256" key="7">
    <source>
        <dbReference type="ARBA" id="ARBA00023136"/>
    </source>
</evidence>
<dbReference type="NCBIfam" id="TIGR01972">
    <property type="entry name" value="NDH_I_M"/>
    <property type="match status" value="1"/>
</dbReference>
<feature type="transmembrane region" description="Helical" evidence="10">
    <location>
        <begin position="249"/>
        <end position="269"/>
    </location>
</feature>
<comment type="similarity">
    <text evidence="2">Belongs to the complex I subunit 4 family.</text>
</comment>
<dbReference type="InterPro" id="IPR003918">
    <property type="entry name" value="NADH_UbQ_OxRdtase"/>
</dbReference>
<dbReference type="GO" id="GO:0016020">
    <property type="term" value="C:membrane"/>
    <property type="evidence" value="ECO:0007669"/>
    <property type="project" value="UniProtKB-SubCell"/>
</dbReference>
<feature type="transmembrane region" description="Helical" evidence="10">
    <location>
        <begin position="334"/>
        <end position="356"/>
    </location>
</feature>
<reference evidence="13 14" key="1">
    <citation type="journal article" date="2010" name="Stand. Genomic Sci.">
        <title>Complete genome sequence of Haliangium ochraceum type strain (SMP-2).</title>
        <authorList>
            <consortium name="US DOE Joint Genome Institute (JGI-PGF)"/>
            <person name="Ivanova N."/>
            <person name="Daum C."/>
            <person name="Lang E."/>
            <person name="Abt B."/>
            <person name="Kopitz M."/>
            <person name="Saunders E."/>
            <person name="Lapidus A."/>
            <person name="Lucas S."/>
            <person name="Glavina Del Rio T."/>
            <person name="Nolan M."/>
            <person name="Tice H."/>
            <person name="Copeland A."/>
            <person name="Cheng J.F."/>
            <person name="Chen F."/>
            <person name="Bruce D."/>
            <person name="Goodwin L."/>
            <person name="Pitluck S."/>
            <person name="Mavromatis K."/>
            <person name="Pati A."/>
            <person name="Mikhailova N."/>
            <person name="Chen A."/>
            <person name="Palaniappan K."/>
            <person name="Land M."/>
            <person name="Hauser L."/>
            <person name="Chang Y.J."/>
            <person name="Jeffries C.D."/>
            <person name="Detter J.C."/>
            <person name="Brettin T."/>
            <person name="Rohde M."/>
            <person name="Goker M."/>
            <person name="Bristow J."/>
            <person name="Markowitz V."/>
            <person name="Eisen J.A."/>
            <person name="Hugenholtz P."/>
            <person name="Kyrpides N.C."/>
            <person name="Klenk H.P."/>
        </authorList>
    </citation>
    <scope>NUCLEOTIDE SEQUENCE [LARGE SCALE GENOMIC DNA]</scope>
    <source>
        <strain evidence="14">DSM 14365 / CIP 107738 / JCM 11303 / AJ 13395 / SMP-2</strain>
    </source>
</reference>
<protein>
    <submittedName>
        <fullName evidence="13">Proton-translocating NADH-quinone oxidoreductase, chain M</fullName>
        <ecNumber evidence="13">1.6.99.5</ecNumber>
    </submittedName>
</protein>
<evidence type="ECO:0000259" key="11">
    <source>
        <dbReference type="Pfam" id="PF00361"/>
    </source>
</evidence>
<sequence length="585" mass="63390">MTGSWLLPALLGLPLCGALLIMLLPREEAGLCRAVGLGFSLLTFGLSLGIFGYFESANAQFQLVIDLPWIDGLGAHFKLGIDGISLWLVVLTTFTMPIVLLSSYSSIHKREREFVALMLVLELGMLGAFVSLDLFLFYIFWELMLIPMYLLIGIWGGNRRIYASIKFVIYTMVGSLLMLAAIFYVYVVHAEVAGFYTTDLEAVQRVLLSRDAQVWCFAAFALAFAIKVPLFPLHTWLPDAHVQAPTTGSVVLAGVLLKFGVYGFLRFAVPMFPYGTSVVAPYLAILAVAGIIYGALVAFAQDDVKKLVAYSSVSHLGFCILGLFSMTARGIEGSIFAMLSHGLTTGGLFLAIGVLYERRHTRRMAEYGGLWAQMPVFAGVFLICTLGSAGLPGLSGFIGEFLTIFGTFTTSAAYLPAPRLLGALAATGVILGAVYLLFMFQKLMFGPITRDANRGLRDLSGREMVVFAPLVVMIFVMGVAPQPFLKTMEPSVERFIRFHQFGLDESLKAVGPADVPRLRGGASEYPSELDNVPAPSEGEAEEPAGPAEARRDRQGAQPAGEAAAVDATNPLDAADRRVARAQVRE</sequence>
<dbReference type="InterPro" id="IPR000260">
    <property type="entry name" value="NADH4_N"/>
</dbReference>
<gene>
    <name evidence="13" type="ordered locus">Hoch_1929</name>
</gene>
<feature type="domain" description="NADH:ubiquinone oxidoreductase chain 4 N-terminal" evidence="12">
    <location>
        <begin position="78"/>
        <end position="123"/>
    </location>
</feature>
<evidence type="ECO:0000256" key="3">
    <source>
        <dbReference type="ARBA" id="ARBA00022692"/>
    </source>
</evidence>
<evidence type="ECO:0000256" key="2">
    <source>
        <dbReference type="ARBA" id="ARBA00009025"/>
    </source>
</evidence>
<keyword evidence="7 10" id="KW-0472">Membrane</keyword>
<dbReference type="HOGENOM" id="CLU_007100_4_4_7"/>
<feature type="transmembrane region" description="Helical" evidence="10">
    <location>
        <begin position="167"/>
        <end position="187"/>
    </location>
</feature>
<evidence type="ECO:0000256" key="1">
    <source>
        <dbReference type="ARBA" id="ARBA00004127"/>
    </source>
</evidence>
<organism evidence="13 14">
    <name type="scientific">Haliangium ochraceum (strain DSM 14365 / JCM 11303 / SMP-2)</name>
    <dbReference type="NCBI Taxonomy" id="502025"/>
    <lineage>
        <taxon>Bacteria</taxon>
        <taxon>Pseudomonadati</taxon>
        <taxon>Myxococcota</taxon>
        <taxon>Polyangia</taxon>
        <taxon>Haliangiales</taxon>
        <taxon>Kofleriaceae</taxon>
        <taxon>Haliangium</taxon>
    </lineage>
</organism>
<dbReference type="EC" id="1.6.99.5" evidence="13"/>
<evidence type="ECO:0000256" key="8">
    <source>
        <dbReference type="RuleBase" id="RU000320"/>
    </source>
</evidence>
<dbReference type="AlphaFoldDB" id="D0LZ06"/>
<evidence type="ECO:0000259" key="12">
    <source>
        <dbReference type="Pfam" id="PF01059"/>
    </source>
</evidence>
<evidence type="ECO:0000256" key="10">
    <source>
        <dbReference type="SAM" id="Phobius"/>
    </source>
</evidence>
<dbReference type="PANTHER" id="PTHR43507:SF1">
    <property type="entry name" value="NADH-UBIQUINONE OXIDOREDUCTASE CHAIN 4"/>
    <property type="match status" value="1"/>
</dbReference>
<comment type="subcellular location">
    <subcellularLocation>
        <location evidence="1">Endomembrane system</location>
        <topology evidence="1">Multi-pass membrane protein</topology>
    </subcellularLocation>
    <subcellularLocation>
        <location evidence="8">Membrane</location>
        <topology evidence="8">Multi-pass membrane protein</topology>
    </subcellularLocation>
</comment>
<proteinExistence type="inferred from homology"/>
<name>D0LZ06_HALO1</name>
<feature type="region of interest" description="Disordered" evidence="9">
    <location>
        <begin position="518"/>
        <end position="585"/>
    </location>
</feature>
<feature type="compositionally biased region" description="Low complexity" evidence="9">
    <location>
        <begin position="533"/>
        <end position="547"/>
    </location>
</feature>
<feature type="transmembrane region" description="Helical" evidence="10">
    <location>
        <begin position="307"/>
        <end position="328"/>
    </location>
</feature>
<evidence type="ECO:0000313" key="14">
    <source>
        <dbReference type="Proteomes" id="UP000001880"/>
    </source>
</evidence>
<keyword evidence="6" id="KW-0520">NAD</keyword>
<dbReference type="STRING" id="502025.Hoch_1929"/>
<evidence type="ECO:0000256" key="5">
    <source>
        <dbReference type="ARBA" id="ARBA00022989"/>
    </source>
</evidence>